<feature type="transmembrane region" description="Helical" evidence="1">
    <location>
        <begin position="169"/>
        <end position="187"/>
    </location>
</feature>
<dbReference type="EMBL" id="MU167228">
    <property type="protein sequence ID" value="KAG0149430.1"/>
    <property type="molecule type" value="Genomic_DNA"/>
</dbReference>
<feature type="transmembrane region" description="Helical" evidence="1">
    <location>
        <begin position="91"/>
        <end position="114"/>
    </location>
</feature>
<comment type="caution">
    <text evidence="2">The sequence shown here is derived from an EMBL/GenBank/DDBJ whole genome shotgun (WGS) entry which is preliminary data.</text>
</comment>
<accession>A0A9P6NLS3</accession>
<reference evidence="2" key="1">
    <citation type="submission" date="2013-11" db="EMBL/GenBank/DDBJ databases">
        <title>Genome sequence of the fusiform rust pathogen reveals effectors for host alternation and coevolution with pine.</title>
        <authorList>
            <consortium name="DOE Joint Genome Institute"/>
            <person name="Smith K."/>
            <person name="Pendleton A."/>
            <person name="Kubisiak T."/>
            <person name="Anderson C."/>
            <person name="Salamov A."/>
            <person name="Aerts A."/>
            <person name="Riley R."/>
            <person name="Clum A."/>
            <person name="Lindquist E."/>
            <person name="Ence D."/>
            <person name="Campbell M."/>
            <person name="Kronenberg Z."/>
            <person name="Feau N."/>
            <person name="Dhillon B."/>
            <person name="Hamelin R."/>
            <person name="Burleigh J."/>
            <person name="Smith J."/>
            <person name="Yandell M."/>
            <person name="Nelson C."/>
            <person name="Grigoriev I."/>
            <person name="Davis J."/>
        </authorList>
    </citation>
    <scope>NUCLEOTIDE SEQUENCE</scope>
    <source>
        <strain evidence="2">G11</strain>
    </source>
</reference>
<keyword evidence="1" id="KW-0812">Transmembrane</keyword>
<organism evidence="2 3">
    <name type="scientific">Cronartium quercuum f. sp. fusiforme G11</name>
    <dbReference type="NCBI Taxonomy" id="708437"/>
    <lineage>
        <taxon>Eukaryota</taxon>
        <taxon>Fungi</taxon>
        <taxon>Dikarya</taxon>
        <taxon>Basidiomycota</taxon>
        <taxon>Pucciniomycotina</taxon>
        <taxon>Pucciniomycetes</taxon>
        <taxon>Pucciniales</taxon>
        <taxon>Coleosporiaceae</taxon>
        <taxon>Cronartium</taxon>
    </lineage>
</organism>
<evidence type="ECO:0000256" key="1">
    <source>
        <dbReference type="SAM" id="Phobius"/>
    </source>
</evidence>
<feature type="transmembrane region" description="Helical" evidence="1">
    <location>
        <begin position="252"/>
        <end position="272"/>
    </location>
</feature>
<gene>
    <name evidence="2" type="ORF">CROQUDRAFT_74304</name>
</gene>
<evidence type="ECO:0000313" key="3">
    <source>
        <dbReference type="Proteomes" id="UP000886653"/>
    </source>
</evidence>
<dbReference type="OrthoDB" id="2496582at2759"/>
<keyword evidence="1" id="KW-0472">Membrane</keyword>
<protein>
    <submittedName>
        <fullName evidence="2">Uncharacterized protein</fullName>
    </submittedName>
</protein>
<evidence type="ECO:0000313" key="2">
    <source>
        <dbReference type="EMBL" id="KAG0149430.1"/>
    </source>
</evidence>
<feature type="transmembrane region" description="Helical" evidence="1">
    <location>
        <begin position="311"/>
        <end position="333"/>
    </location>
</feature>
<sequence length="464" mass="53100">MKAATGGPPPNLLRQAVQEARNLINPRFPTLVLASLIFFIVFRALIVLSSLGIMIFPALKGRASRKRHYFVLRKIYSNEFRGMPYLVPNRCMVIVLGELMSNVLYLVSACVNYQFYTQSEIPKATHMPICSYLGIWLAGWGLVHACFCEVELTKKRRPFWILTPRVYNTLWISWMVLVTLMIIYFSMKSFYYFEEMKKMITVLLKMSEQAAKILDVDLNYSHIPLTQLLARRDAVFRVLDRFVNTADVVAKVWVGMYVILVLFYAVTVRYLLRILQKTLFLAKSETLAPRGQFAPAIWTELEAEFRYLSRCFFLLTLSLVGHICASLVDMWSIHRIESLTSKVLISLADQVPGILIAPTLLTQSARIFTERYAADESAFCQVLPDFANQRFPNLASQLLGWDTTEHWAERSDLEIVNFPGLCEVKPSTSFNDTLNSKVEGRDNVPVLKIDISRVTVTTQDIAEK</sequence>
<keyword evidence="3" id="KW-1185">Reference proteome</keyword>
<keyword evidence="1" id="KW-1133">Transmembrane helix</keyword>
<dbReference type="AlphaFoldDB" id="A0A9P6NLS3"/>
<feature type="transmembrane region" description="Helical" evidence="1">
    <location>
        <begin position="31"/>
        <end position="59"/>
    </location>
</feature>
<feature type="transmembrane region" description="Helical" evidence="1">
    <location>
        <begin position="126"/>
        <end position="148"/>
    </location>
</feature>
<proteinExistence type="predicted"/>
<name>A0A9P6NLS3_9BASI</name>
<dbReference type="Proteomes" id="UP000886653">
    <property type="component" value="Unassembled WGS sequence"/>
</dbReference>